<feature type="transmembrane region" description="Helical" evidence="1">
    <location>
        <begin position="17"/>
        <end position="42"/>
    </location>
</feature>
<dbReference type="Pfam" id="PF05656">
    <property type="entry name" value="DUF805"/>
    <property type="match status" value="1"/>
</dbReference>
<keyword evidence="1" id="KW-1133">Transmembrane helix</keyword>
<sequence length="126" mass="13451">MSNLLFSVQGRANRAKFWLVALGIAVIEVILFAVILGGAAMSGDPEKIAAAMGPVASIVILAFVVIATWISVAVAIKRYHDRNKSGWWVLIVFVPVIGGLWYLIECGFLRGTPGPNDYGPDPLAAV</sequence>
<evidence type="ECO:0000313" key="3">
    <source>
        <dbReference type="Proteomes" id="UP000321058"/>
    </source>
</evidence>
<organism evidence="2 3">
    <name type="scientific">Reyranella soli</name>
    <dbReference type="NCBI Taxonomy" id="1230389"/>
    <lineage>
        <taxon>Bacteria</taxon>
        <taxon>Pseudomonadati</taxon>
        <taxon>Pseudomonadota</taxon>
        <taxon>Alphaproteobacteria</taxon>
        <taxon>Hyphomicrobiales</taxon>
        <taxon>Reyranellaceae</taxon>
        <taxon>Reyranella</taxon>
    </lineage>
</organism>
<evidence type="ECO:0000313" key="2">
    <source>
        <dbReference type="EMBL" id="GEP58303.1"/>
    </source>
</evidence>
<dbReference type="Proteomes" id="UP000321058">
    <property type="component" value="Unassembled WGS sequence"/>
</dbReference>
<dbReference type="InterPro" id="IPR008523">
    <property type="entry name" value="DUF805"/>
</dbReference>
<dbReference type="AlphaFoldDB" id="A0A512NH88"/>
<dbReference type="OrthoDB" id="9812349at2"/>
<keyword evidence="1" id="KW-0472">Membrane</keyword>
<proteinExistence type="predicted"/>
<reference evidence="2 3" key="1">
    <citation type="submission" date="2019-07" db="EMBL/GenBank/DDBJ databases">
        <title>Whole genome shotgun sequence of Reyranella soli NBRC 108950.</title>
        <authorList>
            <person name="Hosoyama A."/>
            <person name="Uohara A."/>
            <person name="Ohji S."/>
            <person name="Ichikawa N."/>
        </authorList>
    </citation>
    <scope>NUCLEOTIDE SEQUENCE [LARGE SCALE GENOMIC DNA]</scope>
    <source>
        <strain evidence="2 3">NBRC 108950</strain>
    </source>
</reference>
<feature type="transmembrane region" description="Helical" evidence="1">
    <location>
        <begin position="48"/>
        <end position="75"/>
    </location>
</feature>
<keyword evidence="3" id="KW-1185">Reference proteome</keyword>
<dbReference type="PANTHER" id="PTHR34980">
    <property type="entry name" value="INNER MEMBRANE PROTEIN-RELATED-RELATED"/>
    <property type="match status" value="1"/>
</dbReference>
<comment type="caution">
    <text evidence="2">The sequence shown here is derived from an EMBL/GenBank/DDBJ whole genome shotgun (WGS) entry which is preliminary data.</text>
</comment>
<keyword evidence="1" id="KW-0812">Transmembrane</keyword>
<dbReference type="GO" id="GO:0005886">
    <property type="term" value="C:plasma membrane"/>
    <property type="evidence" value="ECO:0007669"/>
    <property type="project" value="TreeGrafter"/>
</dbReference>
<gene>
    <name evidence="2" type="ORF">RSO01_54690</name>
</gene>
<name>A0A512NH88_9HYPH</name>
<dbReference type="PANTHER" id="PTHR34980:SF3">
    <property type="entry name" value="BLR8105 PROTEIN"/>
    <property type="match status" value="1"/>
</dbReference>
<dbReference type="EMBL" id="BKAJ01000097">
    <property type="protein sequence ID" value="GEP58303.1"/>
    <property type="molecule type" value="Genomic_DNA"/>
</dbReference>
<dbReference type="RefSeq" id="WP_147153406.1">
    <property type="nucleotide sequence ID" value="NZ_BKAJ01000097.1"/>
</dbReference>
<protein>
    <submittedName>
        <fullName evidence="2">DUF805 domain-containing protein</fullName>
    </submittedName>
</protein>
<feature type="transmembrane region" description="Helical" evidence="1">
    <location>
        <begin position="87"/>
        <end position="104"/>
    </location>
</feature>
<evidence type="ECO:0000256" key="1">
    <source>
        <dbReference type="SAM" id="Phobius"/>
    </source>
</evidence>
<accession>A0A512NH88</accession>